<gene>
    <name evidence="1" type="ORF">B4102_0497</name>
</gene>
<proteinExistence type="predicted"/>
<evidence type="ECO:0000313" key="1">
    <source>
        <dbReference type="EMBL" id="KYD07863.1"/>
    </source>
</evidence>
<dbReference type="AlphaFoldDB" id="A0A150L6B4"/>
<dbReference type="Proteomes" id="UP000075666">
    <property type="component" value="Unassembled WGS sequence"/>
</dbReference>
<comment type="caution">
    <text evidence="1">The sequence shown here is derived from an EMBL/GenBank/DDBJ whole genome shotgun (WGS) entry which is preliminary data.</text>
</comment>
<evidence type="ECO:0000313" key="2">
    <source>
        <dbReference type="Proteomes" id="UP000075666"/>
    </source>
</evidence>
<reference evidence="1 2" key="1">
    <citation type="submission" date="2016-01" db="EMBL/GenBank/DDBJ databases">
        <title>Genome Sequences of Twelve Sporeforming Bacillus Species Isolated from Foods.</title>
        <authorList>
            <person name="Berendsen E.M."/>
            <person name="Wells-Bennik M.H."/>
            <person name="Krawcyk A.O."/>
            <person name="De Jong A."/>
            <person name="Holsappel S."/>
            <person name="Eijlander R.T."/>
            <person name="Kuipers O.P."/>
        </authorList>
    </citation>
    <scope>NUCLEOTIDE SEQUENCE [LARGE SCALE GENOMIC DNA]</scope>
    <source>
        <strain evidence="1 2">B4102</strain>
    </source>
</reference>
<dbReference type="EMBL" id="LQYN01000039">
    <property type="protein sequence ID" value="KYD07863.1"/>
    <property type="molecule type" value="Genomic_DNA"/>
</dbReference>
<organism evidence="1 2">
    <name type="scientific">Heyndrickxia sporothermodurans</name>
    <dbReference type="NCBI Taxonomy" id="46224"/>
    <lineage>
        <taxon>Bacteria</taxon>
        <taxon>Bacillati</taxon>
        <taxon>Bacillota</taxon>
        <taxon>Bacilli</taxon>
        <taxon>Bacillales</taxon>
        <taxon>Bacillaceae</taxon>
        <taxon>Heyndrickxia</taxon>
    </lineage>
</organism>
<name>A0A150L6B4_9BACI</name>
<keyword evidence="2" id="KW-1185">Reference proteome</keyword>
<protein>
    <submittedName>
        <fullName evidence="1">Uncharacterized protein</fullName>
    </submittedName>
</protein>
<accession>A0A150L6B4</accession>
<dbReference type="STRING" id="46224.B4102_0497"/>
<dbReference type="PATRIC" id="fig|46224.3.peg.2716"/>
<sequence length="50" mass="6043">MIPLFLVNEPKIRVKLRETVVTFRKIEYSNSNYLKEVSNLDIMISLHFFR</sequence>